<dbReference type="Gene3D" id="3.90.550.10">
    <property type="entry name" value="Spore Coat Polysaccharide Biosynthesis Protein SpsA, Chain A"/>
    <property type="match status" value="1"/>
</dbReference>
<sequence length="352" mass="40288">MPKISIVIPVYGAEKYLPRCLDSLAAQTFADWECILVDDGSPDGSGAICDRYAQADPRFVVIHQKNQGGSAARNNGVDRARGDYLAFLDNDDAYSPFLLESVLAAQQRQPEDLIVWRYSSVESELAEKCCAFSRIETKKAGQLYLQSHLYYAWNKLFRLELVRQIRLAHIPGITYGDDVYFSMEYARHWFRLHPQGCFALSNAPLYFYESGNENSTTFRLKPCYCKDELWLTGHVLDWFEQDFAIPEEDMRLVLIHLLKTLAGGLSVDTAQPGGKTLAREHLNDPVTRRLVEKARALGCYSPFLFPMAHGFSSLTARLGGWMMEDSRWYHRVYWAGWHLRRLRTGQKPPVTL</sequence>
<dbReference type="PANTHER" id="PTHR22916">
    <property type="entry name" value="GLYCOSYLTRANSFERASE"/>
    <property type="match status" value="1"/>
</dbReference>
<evidence type="ECO:0000313" key="2">
    <source>
        <dbReference type="EMBL" id="MDM8199765.1"/>
    </source>
</evidence>
<dbReference type="PANTHER" id="PTHR22916:SF3">
    <property type="entry name" value="UDP-GLCNAC:BETAGAL BETA-1,3-N-ACETYLGLUCOSAMINYLTRANSFERASE-LIKE PROTEIN 1"/>
    <property type="match status" value="1"/>
</dbReference>
<dbReference type="SUPFAM" id="SSF53448">
    <property type="entry name" value="Nucleotide-diphospho-sugar transferases"/>
    <property type="match status" value="1"/>
</dbReference>
<keyword evidence="2" id="KW-0328">Glycosyltransferase</keyword>
<comment type="caution">
    <text evidence="2">The sequence shown here is derived from an EMBL/GenBank/DDBJ whole genome shotgun (WGS) entry which is preliminary data.</text>
</comment>
<feature type="domain" description="Glycosyltransferase 2-like" evidence="1">
    <location>
        <begin position="5"/>
        <end position="163"/>
    </location>
</feature>
<evidence type="ECO:0000313" key="3">
    <source>
        <dbReference type="Proteomes" id="UP001529380"/>
    </source>
</evidence>
<keyword evidence="3" id="KW-1185">Reference proteome</keyword>
<dbReference type="RefSeq" id="WP_289598419.1">
    <property type="nucleotide sequence ID" value="NZ_JAUDCL010000001.1"/>
</dbReference>
<reference evidence="2 3" key="3">
    <citation type="submission" date="2023-06" db="EMBL/GenBank/DDBJ databases">
        <authorList>
            <person name="Zeman M."/>
            <person name="Kubasova T."/>
            <person name="Jahodarova E."/>
            <person name="Nykrynova M."/>
            <person name="Rychlik I."/>
        </authorList>
    </citation>
    <scope>NUCLEOTIDE SEQUENCE [LARGE SCALE GENOMIC DNA]</scope>
    <source>
        <strain evidence="2 3">ET340</strain>
    </source>
</reference>
<reference evidence="3" key="2">
    <citation type="submission" date="2023-06" db="EMBL/GenBank/DDBJ databases">
        <title>Identification and characterization of horizontal gene transfer across gut microbiota members of farm animals based on homology search.</title>
        <authorList>
            <person name="Zeman M."/>
            <person name="Kubasova T."/>
            <person name="Jahodarova E."/>
            <person name="Nykrynova M."/>
            <person name="Rychlik I."/>
        </authorList>
    </citation>
    <scope>NUCLEOTIDE SEQUENCE [LARGE SCALE GENOMIC DNA]</scope>
    <source>
        <strain evidence="3">ET340</strain>
    </source>
</reference>
<accession>A0ABT7UM30</accession>
<dbReference type="InterPro" id="IPR029044">
    <property type="entry name" value="Nucleotide-diphossugar_trans"/>
</dbReference>
<dbReference type="EMBL" id="JAUDCL010000001">
    <property type="protein sequence ID" value="MDM8199765.1"/>
    <property type="molecule type" value="Genomic_DNA"/>
</dbReference>
<reference evidence="2 3" key="1">
    <citation type="submission" date="2023-06" db="EMBL/GenBank/DDBJ databases">
        <title>Identification and characterization of horizontal gene transfer across gut microbiota members of farm animals based on homology search.</title>
        <authorList>
            <person name="Schwarzerova J."/>
            <person name="Nykrynova M."/>
            <person name="Jureckova K."/>
            <person name="Cejkova D."/>
            <person name="Rychlik I."/>
        </authorList>
    </citation>
    <scope>NUCLEOTIDE SEQUENCE [LARGE SCALE GENOMIC DNA]</scope>
    <source>
        <strain evidence="2 3">ET340</strain>
    </source>
</reference>
<dbReference type="EC" id="2.4.-.-" evidence="2"/>
<dbReference type="GO" id="GO:0016757">
    <property type="term" value="F:glycosyltransferase activity"/>
    <property type="evidence" value="ECO:0007669"/>
    <property type="project" value="UniProtKB-KW"/>
</dbReference>
<evidence type="ECO:0000259" key="1">
    <source>
        <dbReference type="Pfam" id="PF00535"/>
    </source>
</evidence>
<dbReference type="CDD" id="cd00761">
    <property type="entry name" value="Glyco_tranf_GTA_type"/>
    <property type="match status" value="1"/>
</dbReference>
<organism evidence="2 3">
    <name type="scientific">Allofournierella massiliensis</name>
    <dbReference type="NCBI Taxonomy" id="1650663"/>
    <lineage>
        <taxon>Bacteria</taxon>
        <taxon>Bacillati</taxon>
        <taxon>Bacillota</taxon>
        <taxon>Clostridia</taxon>
        <taxon>Eubacteriales</taxon>
        <taxon>Oscillospiraceae</taxon>
        <taxon>Allofournierella</taxon>
    </lineage>
</organism>
<dbReference type="InterPro" id="IPR001173">
    <property type="entry name" value="Glyco_trans_2-like"/>
</dbReference>
<gene>
    <name evidence="2" type="ORF">QUW08_00375</name>
</gene>
<proteinExistence type="predicted"/>
<dbReference type="Pfam" id="PF00535">
    <property type="entry name" value="Glycos_transf_2"/>
    <property type="match status" value="1"/>
</dbReference>
<dbReference type="Proteomes" id="UP001529380">
    <property type="component" value="Unassembled WGS sequence"/>
</dbReference>
<name>A0ABT7UM30_9FIRM</name>
<protein>
    <submittedName>
        <fullName evidence="2">Glycosyltransferase family 2 protein</fullName>
        <ecNumber evidence="2">2.4.-.-</ecNumber>
    </submittedName>
</protein>
<keyword evidence="2" id="KW-0808">Transferase</keyword>